<evidence type="ECO:0000313" key="2">
    <source>
        <dbReference type="Proteomes" id="UP000002668"/>
    </source>
</evidence>
<organism evidence="2">
    <name type="scientific">Leptosphaeria maculans (strain JN3 / isolate v23.1.3 / race Av1-4-5-6-7-8)</name>
    <name type="common">Blackleg fungus</name>
    <name type="synonym">Phoma lingam</name>
    <dbReference type="NCBI Taxonomy" id="985895"/>
    <lineage>
        <taxon>Eukaryota</taxon>
        <taxon>Fungi</taxon>
        <taxon>Dikarya</taxon>
        <taxon>Ascomycota</taxon>
        <taxon>Pezizomycotina</taxon>
        <taxon>Dothideomycetes</taxon>
        <taxon>Pleosporomycetidae</taxon>
        <taxon>Pleosporales</taxon>
        <taxon>Pleosporineae</taxon>
        <taxon>Leptosphaeriaceae</taxon>
        <taxon>Plenodomus</taxon>
        <taxon>Plenodomus lingam/Leptosphaeria maculans species complex</taxon>
    </lineage>
</organism>
<dbReference type="Proteomes" id="UP000002668">
    <property type="component" value="Genome"/>
</dbReference>
<dbReference type="VEuPathDB" id="FungiDB:LEMA_P112710.1"/>
<gene>
    <name evidence="1" type="ORF">LEMA_P112710.1</name>
</gene>
<keyword evidence="2" id="KW-1185">Reference proteome</keyword>
<dbReference type="AlphaFoldDB" id="E4ZYA7"/>
<evidence type="ECO:0000313" key="1">
    <source>
        <dbReference type="EMBL" id="CBX96352.1"/>
    </source>
</evidence>
<name>E4ZYA7_LEPMJ</name>
<reference evidence="2" key="1">
    <citation type="journal article" date="2011" name="Nat. Commun.">
        <title>Effector diversification within compartments of the Leptosphaeria maculans genome affected by Repeat-Induced Point mutations.</title>
        <authorList>
            <person name="Rouxel T."/>
            <person name="Grandaubert J."/>
            <person name="Hane J.K."/>
            <person name="Hoede C."/>
            <person name="van de Wouw A.P."/>
            <person name="Couloux A."/>
            <person name="Dominguez V."/>
            <person name="Anthouard V."/>
            <person name="Bally P."/>
            <person name="Bourras S."/>
            <person name="Cozijnsen A.J."/>
            <person name="Ciuffetti L.M."/>
            <person name="Degrave A."/>
            <person name="Dilmaghani A."/>
            <person name="Duret L."/>
            <person name="Fudal I."/>
            <person name="Goodwin S.B."/>
            <person name="Gout L."/>
            <person name="Glaser N."/>
            <person name="Linglin J."/>
            <person name="Kema G.H.J."/>
            <person name="Lapalu N."/>
            <person name="Lawrence C.B."/>
            <person name="May K."/>
            <person name="Meyer M."/>
            <person name="Ollivier B."/>
            <person name="Poulain J."/>
            <person name="Schoch C.L."/>
            <person name="Simon A."/>
            <person name="Spatafora J.W."/>
            <person name="Stachowiak A."/>
            <person name="Turgeon B.G."/>
            <person name="Tyler B.M."/>
            <person name="Vincent D."/>
            <person name="Weissenbach J."/>
            <person name="Amselem J."/>
            <person name="Quesneville H."/>
            <person name="Oliver R.P."/>
            <person name="Wincker P."/>
            <person name="Balesdent M.-H."/>
            <person name="Howlett B.J."/>
        </authorList>
    </citation>
    <scope>NUCLEOTIDE SEQUENCE [LARGE SCALE GENOMIC DNA]</scope>
    <source>
        <strain evidence="2">JN3 / isolate v23.1.3 / race Av1-4-5-6-7-8</strain>
    </source>
</reference>
<dbReference type="InParanoid" id="E4ZYA7"/>
<protein>
    <submittedName>
        <fullName evidence="1">Predicted protein</fullName>
    </submittedName>
</protein>
<dbReference type="EMBL" id="FP929128">
    <property type="protein sequence ID" value="CBX96352.1"/>
    <property type="molecule type" value="Genomic_DNA"/>
</dbReference>
<proteinExistence type="predicted"/>
<dbReference type="HOGENOM" id="CLU_3087673_0_0_1"/>
<sequence length="52" mass="6039">MSVENVVKCIVELVANIAKCVRFFHFLSHMRLARARQWMTRRAVSVEMTSSV</sequence>
<accession>E4ZYA7</accession>